<evidence type="ECO:0000256" key="1">
    <source>
        <dbReference type="SAM" id="MobiDB-lite"/>
    </source>
</evidence>
<evidence type="ECO:0000313" key="3">
    <source>
        <dbReference type="Proteomes" id="UP001341840"/>
    </source>
</evidence>
<proteinExistence type="predicted"/>
<feature type="region of interest" description="Disordered" evidence="1">
    <location>
        <begin position="39"/>
        <end position="70"/>
    </location>
</feature>
<feature type="compositionally biased region" description="Acidic residues" evidence="1">
    <location>
        <begin position="48"/>
        <end position="59"/>
    </location>
</feature>
<evidence type="ECO:0000313" key="2">
    <source>
        <dbReference type="EMBL" id="MED6151756.1"/>
    </source>
</evidence>
<keyword evidence="3" id="KW-1185">Reference proteome</keyword>
<organism evidence="2 3">
    <name type="scientific">Stylosanthes scabra</name>
    <dbReference type="NCBI Taxonomy" id="79078"/>
    <lineage>
        <taxon>Eukaryota</taxon>
        <taxon>Viridiplantae</taxon>
        <taxon>Streptophyta</taxon>
        <taxon>Embryophyta</taxon>
        <taxon>Tracheophyta</taxon>
        <taxon>Spermatophyta</taxon>
        <taxon>Magnoliopsida</taxon>
        <taxon>eudicotyledons</taxon>
        <taxon>Gunneridae</taxon>
        <taxon>Pentapetalae</taxon>
        <taxon>rosids</taxon>
        <taxon>fabids</taxon>
        <taxon>Fabales</taxon>
        <taxon>Fabaceae</taxon>
        <taxon>Papilionoideae</taxon>
        <taxon>50 kb inversion clade</taxon>
        <taxon>dalbergioids sensu lato</taxon>
        <taxon>Dalbergieae</taxon>
        <taxon>Pterocarpus clade</taxon>
        <taxon>Stylosanthes</taxon>
    </lineage>
</organism>
<reference evidence="2 3" key="1">
    <citation type="journal article" date="2023" name="Plants (Basel)">
        <title>Bridging the Gap: Combining Genomics and Transcriptomics Approaches to Understand Stylosanthes scabra, an Orphan Legume from the Brazilian Caatinga.</title>
        <authorList>
            <person name="Ferreira-Neto J.R.C."/>
            <person name="da Silva M.D."/>
            <person name="Binneck E."/>
            <person name="de Melo N.F."/>
            <person name="da Silva R.H."/>
            <person name="de Melo A.L.T.M."/>
            <person name="Pandolfi V."/>
            <person name="Bustamante F.O."/>
            <person name="Brasileiro-Vidal A.C."/>
            <person name="Benko-Iseppon A.M."/>
        </authorList>
    </citation>
    <scope>NUCLEOTIDE SEQUENCE [LARGE SCALE GENOMIC DNA]</scope>
    <source>
        <tissue evidence="2">Leaves</tissue>
    </source>
</reference>
<accession>A0ABU6TSD0</accession>
<dbReference type="Proteomes" id="UP001341840">
    <property type="component" value="Unassembled WGS sequence"/>
</dbReference>
<dbReference type="EMBL" id="JASCZI010092049">
    <property type="protein sequence ID" value="MED6151756.1"/>
    <property type="molecule type" value="Genomic_DNA"/>
</dbReference>
<sequence length="70" mass="8026">MLPGHVMLWTKIFEHLRFDLSREREVALGKMNAITNKNINKMRRGEDNQVDEGDEDEGEAAGSNVHMEDV</sequence>
<protein>
    <submittedName>
        <fullName evidence="2">Uncharacterized protein</fullName>
    </submittedName>
</protein>
<comment type="caution">
    <text evidence="2">The sequence shown here is derived from an EMBL/GenBank/DDBJ whole genome shotgun (WGS) entry which is preliminary data.</text>
</comment>
<gene>
    <name evidence="2" type="ORF">PIB30_085497</name>
</gene>
<name>A0ABU6TSD0_9FABA</name>